<keyword evidence="3 5" id="KW-0819">tRNA processing</keyword>
<dbReference type="PANTHER" id="PTHR13767">
    <property type="entry name" value="TRNA-PSEUDOURIDINE SYNTHASE"/>
    <property type="match status" value="1"/>
</dbReference>
<dbReference type="STRING" id="767817.Desgi_1847"/>
<evidence type="ECO:0000256" key="3">
    <source>
        <dbReference type="ARBA" id="ARBA00022694"/>
    </source>
</evidence>
<evidence type="ECO:0000256" key="4">
    <source>
        <dbReference type="ARBA" id="ARBA00023235"/>
    </source>
</evidence>
<proteinExistence type="inferred from homology"/>
<dbReference type="HOGENOM" id="CLU_032087_0_0_9"/>
<dbReference type="InterPro" id="IPR032819">
    <property type="entry name" value="TruB_C"/>
</dbReference>
<feature type="domain" description="Pseudouridine synthase II N-terminal" evidence="6">
    <location>
        <begin position="25"/>
        <end position="176"/>
    </location>
</feature>
<evidence type="ECO:0000313" key="9">
    <source>
        <dbReference type="Proteomes" id="UP000013520"/>
    </source>
</evidence>
<dbReference type="HAMAP" id="MF_01080">
    <property type="entry name" value="TruB_bact"/>
    <property type="match status" value="1"/>
</dbReference>
<comment type="similarity">
    <text evidence="2 5">Belongs to the pseudouridine synthase TruB family. Type 1 subfamily.</text>
</comment>
<feature type="active site" description="Nucleophile" evidence="5">
    <location>
        <position position="40"/>
    </location>
</feature>
<dbReference type="PANTHER" id="PTHR13767:SF2">
    <property type="entry name" value="PSEUDOURIDYLATE SYNTHASE TRUB1"/>
    <property type="match status" value="1"/>
</dbReference>
<evidence type="ECO:0000256" key="1">
    <source>
        <dbReference type="ARBA" id="ARBA00000385"/>
    </source>
</evidence>
<comment type="function">
    <text evidence="5">Responsible for synthesis of pseudouridine from uracil-55 in the psi GC loop of transfer RNAs.</text>
</comment>
<organism evidence="8 9">
    <name type="scientific">Desulfoscipio gibsoniae DSM 7213</name>
    <dbReference type="NCBI Taxonomy" id="767817"/>
    <lineage>
        <taxon>Bacteria</taxon>
        <taxon>Bacillati</taxon>
        <taxon>Bacillota</taxon>
        <taxon>Clostridia</taxon>
        <taxon>Eubacteriales</taxon>
        <taxon>Desulfallaceae</taxon>
        <taxon>Desulfoscipio</taxon>
    </lineage>
</organism>
<dbReference type="AlphaFoldDB" id="R4KL89"/>
<dbReference type="Pfam" id="PF16198">
    <property type="entry name" value="TruB_C_2"/>
    <property type="match status" value="1"/>
</dbReference>
<dbReference type="FunFam" id="3.30.2350.10:FF:000011">
    <property type="entry name" value="tRNA pseudouridine synthase B"/>
    <property type="match status" value="1"/>
</dbReference>
<name>R4KL89_9FIRM</name>
<dbReference type="CDD" id="cd02573">
    <property type="entry name" value="PseudoU_synth_EcTruB"/>
    <property type="match status" value="1"/>
</dbReference>
<dbReference type="GO" id="GO:1990481">
    <property type="term" value="P:mRNA pseudouridine synthesis"/>
    <property type="evidence" value="ECO:0007669"/>
    <property type="project" value="TreeGrafter"/>
</dbReference>
<dbReference type="GO" id="GO:0031119">
    <property type="term" value="P:tRNA pseudouridine synthesis"/>
    <property type="evidence" value="ECO:0007669"/>
    <property type="project" value="UniProtKB-UniRule"/>
</dbReference>
<accession>R4KL89</accession>
<dbReference type="EC" id="5.4.99.25" evidence="5"/>
<keyword evidence="4 5" id="KW-0413">Isomerase</keyword>
<sequence length="306" mass="33386">MSMDGILNVLKPPGMTSHDVVGYVRKVTGQKKTGHTGTLDPGAAGVLPVCLGKATKIIQFLPDDKCYRAEITFGKSTSTQDSFGDVLKSDGAYGINATDIEQELKSFKGWINQIPPMTSAIKHHGKKLYELARAGIEVERKPRTVYIHEIALMNFNDDKIFPSAILHIHCSAGTYVRTICHDLGEKLGCGAYMSFLLRTRAGVFALEDTITLEQLTEPSGLDMETLLVPMGRALAYIPVVDLDNRSARAISCGNSITLPVHILASRLVAKQLVRLERAGVLIALAAVKDDPNMSEHYMLQPVKVLV</sequence>
<dbReference type="Gene3D" id="3.30.2350.10">
    <property type="entry name" value="Pseudouridine synthase"/>
    <property type="match status" value="1"/>
</dbReference>
<keyword evidence="9" id="KW-1185">Reference proteome</keyword>
<feature type="domain" description="tRNA pseudouridylate synthase B C-terminal" evidence="7">
    <location>
        <begin position="177"/>
        <end position="217"/>
    </location>
</feature>
<evidence type="ECO:0000259" key="6">
    <source>
        <dbReference type="Pfam" id="PF01509"/>
    </source>
</evidence>
<dbReference type="GO" id="GO:0003723">
    <property type="term" value="F:RNA binding"/>
    <property type="evidence" value="ECO:0007669"/>
    <property type="project" value="InterPro"/>
</dbReference>
<dbReference type="InterPro" id="IPR002501">
    <property type="entry name" value="PsdUridine_synth_N"/>
</dbReference>
<dbReference type="EMBL" id="CP003273">
    <property type="protein sequence ID" value="AGL01295.1"/>
    <property type="molecule type" value="Genomic_DNA"/>
</dbReference>
<dbReference type="KEGG" id="dgi:Desgi_1847"/>
<dbReference type="InterPro" id="IPR014780">
    <property type="entry name" value="tRNA_psdUridine_synth_TruB"/>
</dbReference>
<dbReference type="GO" id="GO:0160148">
    <property type="term" value="F:tRNA pseudouridine(55) synthase activity"/>
    <property type="evidence" value="ECO:0007669"/>
    <property type="project" value="UniProtKB-EC"/>
</dbReference>
<comment type="catalytic activity">
    <reaction evidence="1 5">
        <text>uridine(55) in tRNA = pseudouridine(55) in tRNA</text>
        <dbReference type="Rhea" id="RHEA:42532"/>
        <dbReference type="Rhea" id="RHEA-COMP:10101"/>
        <dbReference type="Rhea" id="RHEA-COMP:10102"/>
        <dbReference type="ChEBI" id="CHEBI:65314"/>
        <dbReference type="ChEBI" id="CHEBI:65315"/>
        <dbReference type="EC" id="5.4.99.25"/>
    </reaction>
</comment>
<evidence type="ECO:0000256" key="5">
    <source>
        <dbReference type="HAMAP-Rule" id="MF_01080"/>
    </source>
</evidence>
<gene>
    <name evidence="5" type="primary">truB</name>
    <name evidence="8" type="ORF">Desgi_1847</name>
</gene>
<dbReference type="Pfam" id="PF01509">
    <property type="entry name" value="TruB_N"/>
    <property type="match status" value="1"/>
</dbReference>
<evidence type="ECO:0000313" key="8">
    <source>
        <dbReference type="EMBL" id="AGL01295.1"/>
    </source>
</evidence>
<protein>
    <recommendedName>
        <fullName evidence="5">tRNA pseudouridine synthase B</fullName>
        <ecNumber evidence="5">5.4.99.25</ecNumber>
    </recommendedName>
    <alternativeName>
        <fullName evidence="5">tRNA pseudouridine(55) synthase</fullName>
        <shortName evidence="5">Psi55 synthase</shortName>
    </alternativeName>
    <alternativeName>
        <fullName evidence="5">tRNA pseudouridylate synthase</fullName>
    </alternativeName>
    <alternativeName>
        <fullName evidence="5">tRNA-uridine isomerase</fullName>
    </alternativeName>
</protein>
<reference evidence="8 9" key="1">
    <citation type="submission" date="2012-01" db="EMBL/GenBank/DDBJ databases">
        <title>Complete sequence of Desulfotomaculum gibsoniae DSM 7213.</title>
        <authorList>
            <consortium name="US DOE Joint Genome Institute"/>
            <person name="Lucas S."/>
            <person name="Han J."/>
            <person name="Lapidus A."/>
            <person name="Cheng J.-F."/>
            <person name="Goodwin L."/>
            <person name="Pitluck S."/>
            <person name="Peters L."/>
            <person name="Ovchinnikova G."/>
            <person name="Teshima H."/>
            <person name="Detter J.C."/>
            <person name="Han C."/>
            <person name="Tapia R."/>
            <person name="Land M."/>
            <person name="Hauser L."/>
            <person name="Kyrpides N."/>
            <person name="Ivanova N."/>
            <person name="Pagani I."/>
            <person name="Parshina S."/>
            <person name="Plugge C."/>
            <person name="Muyzer G."/>
            <person name="Kuever J."/>
            <person name="Ivanova A."/>
            <person name="Nazina T."/>
            <person name="Klenk H.-P."/>
            <person name="Brambilla E."/>
            <person name="Spring S."/>
            <person name="Stams A.F."/>
            <person name="Woyke T."/>
        </authorList>
    </citation>
    <scope>NUCLEOTIDE SEQUENCE [LARGE SCALE GENOMIC DNA]</scope>
    <source>
        <strain evidence="8 9">DSM 7213</strain>
    </source>
</reference>
<evidence type="ECO:0000256" key="2">
    <source>
        <dbReference type="ARBA" id="ARBA00005642"/>
    </source>
</evidence>
<dbReference type="eggNOG" id="COG0130">
    <property type="taxonomic scope" value="Bacteria"/>
</dbReference>
<dbReference type="Proteomes" id="UP000013520">
    <property type="component" value="Chromosome"/>
</dbReference>
<dbReference type="SUPFAM" id="SSF55120">
    <property type="entry name" value="Pseudouridine synthase"/>
    <property type="match status" value="1"/>
</dbReference>
<dbReference type="NCBIfam" id="TIGR00431">
    <property type="entry name" value="TruB"/>
    <property type="match status" value="1"/>
</dbReference>
<dbReference type="InterPro" id="IPR020103">
    <property type="entry name" value="PsdUridine_synth_cat_dom_sf"/>
</dbReference>
<evidence type="ECO:0000259" key="7">
    <source>
        <dbReference type="Pfam" id="PF16198"/>
    </source>
</evidence>